<evidence type="ECO:0000259" key="2">
    <source>
        <dbReference type="Pfam" id="PF25954"/>
    </source>
</evidence>
<dbReference type="Gene3D" id="2.40.30.170">
    <property type="match status" value="1"/>
</dbReference>
<gene>
    <name evidence="3" type="ORF">KDW95_20985</name>
</gene>
<accession>A0ABY5HH69</accession>
<dbReference type="PANTHER" id="PTHR30469">
    <property type="entry name" value="MULTIDRUG RESISTANCE PROTEIN MDTA"/>
    <property type="match status" value="1"/>
</dbReference>
<organism evidence="3 4">
    <name type="scientific">Marinobacterium rhizophilum</name>
    <dbReference type="NCBI Taxonomy" id="420402"/>
    <lineage>
        <taxon>Bacteria</taxon>
        <taxon>Pseudomonadati</taxon>
        <taxon>Pseudomonadota</taxon>
        <taxon>Gammaproteobacteria</taxon>
        <taxon>Oceanospirillales</taxon>
        <taxon>Oceanospirillaceae</taxon>
        <taxon>Marinobacterium</taxon>
    </lineage>
</organism>
<dbReference type="RefSeq" id="WP_255853734.1">
    <property type="nucleotide sequence ID" value="NZ_CP073347.1"/>
</dbReference>
<dbReference type="Gene3D" id="2.40.420.20">
    <property type="match status" value="1"/>
</dbReference>
<dbReference type="Gene3D" id="2.40.50.100">
    <property type="match status" value="1"/>
</dbReference>
<sequence>MPMRKSLLLLPLLAVLIAASFYWLRHEDPVPVALVEVARGPVELIAANSRAGTIRACRRSRLSMLQGGRVDRLLVKEGDKVKAGQVLLELWHRDIDVRIELAQATLRARQIEQQRSCDSAALALREYQRTRSLAARNLASAELLDQRKTESGLRQLSCDQASAVTDQARAALRLERVLLTQARLHAPFAGTVAQINGEPGEFITPSPPGIPTPPAVDLIDDSCLYVRAPIDEIEAARLAVGQNARITLDAFRDRVFPGQVSRIAAYVTEVEKQARTVDVDVLFRPVPDDATLLVGYSADVEIILDRRDAATRIPTETLLDGDRVLRYNADSQTLQHQGVSLGLSNWSWTEIRQGLEPGQRILQSLDREGARDGARVTAE</sequence>
<keyword evidence="4" id="KW-1185">Reference proteome</keyword>
<dbReference type="InterPro" id="IPR058792">
    <property type="entry name" value="Beta-barrel_RND_2"/>
</dbReference>
<dbReference type="SUPFAM" id="SSF111369">
    <property type="entry name" value="HlyD-like secretion proteins"/>
    <property type="match status" value="1"/>
</dbReference>
<name>A0ABY5HH69_9GAMM</name>
<feature type="domain" description="CusB-like beta-barrel" evidence="2">
    <location>
        <begin position="226"/>
        <end position="280"/>
    </location>
</feature>
<comment type="similarity">
    <text evidence="1">Belongs to the membrane fusion protein (MFP) (TC 8.A.1) family.</text>
</comment>
<dbReference type="PANTHER" id="PTHR30469:SF15">
    <property type="entry name" value="HLYD FAMILY OF SECRETION PROTEINS"/>
    <property type="match status" value="1"/>
</dbReference>
<dbReference type="Gene3D" id="1.10.287.470">
    <property type="entry name" value="Helix hairpin bin"/>
    <property type="match status" value="1"/>
</dbReference>
<evidence type="ECO:0000313" key="4">
    <source>
        <dbReference type="Proteomes" id="UP001058461"/>
    </source>
</evidence>
<evidence type="ECO:0000313" key="3">
    <source>
        <dbReference type="EMBL" id="UTW11697.1"/>
    </source>
</evidence>
<dbReference type="InterPro" id="IPR006143">
    <property type="entry name" value="RND_pump_MFP"/>
</dbReference>
<dbReference type="Proteomes" id="UP001058461">
    <property type="component" value="Chromosome"/>
</dbReference>
<dbReference type="EMBL" id="CP073347">
    <property type="protein sequence ID" value="UTW11697.1"/>
    <property type="molecule type" value="Genomic_DNA"/>
</dbReference>
<dbReference type="NCBIfam" id="TIGR01730">
    <property type="entry name" value="RND_mfp"/>
    <property type="match status" value="1"/>
</dbReference>
<proteinExistence type="inferred from homology"/>
<evidence type="ECO:0000256" key="1">
    <source>
        <dbReference type="ARBA" id="ARBA00009477"/>
    </source>
</evidence>
<dbReference type="Pfam" id="PF25954">
    <property type="entry name" value="Beta-barrel_RND_2"/>
    <property type="match status" value="1"/>
</dbReference>
<reference evidence="3" key="1">
    <citation type="submission" date="2021-04" db="EMBL/GenBank/DDBJ databases">
        <title>Oceanospirillales bacteria with DddD are important DMSP degraders in coastal seawater.</title>
        <authorList>
            <person name="Liu J."/>
        </authorList>
    </citation>
    <scope>NUCLEOTIDE SEQUENCE</scope>
    <source>
        <strain evidence="3">D13-1</strain>
    </source>
</reference>
<protein>
    <submittedName>
        <fullName evidence="3">Efflux RND transporter periplasmic adaptor subunit</fullName>
    </submittedName>
</protein>